<dbReference type="PANTHER" id="PTHR23022">
    <property type="entry name" value="TRANSPOSABLE ELEMENT-RELATED"/>
    <property type="match status" value="1"/>
</dbReference>
<dbReference type="Gene3D" id="1.10.10.10">
    <property type="entry name" value="Winged helix-like DNA-binding domain superfamily/Winged helix DNA-binding domain"/>
    <property type="match status" value="1"/>
</dbReference>
<dbReference type="AlphaFoldDB" id="A0AAV2N8Y5"/>
<dbReference type="GO" id="GO:0005634">
    <property type="term" value="C:nucleus"/>
    <property type="evidence" value="ECO:0007669"/>
    <property type="project" value="UniProtKB-SubCell"/>
</dbReference>
<evidence type="ECO:0000256" key="1">
    <source>
        <dbReference type="ARBA" id="ARBA00004123"/>
    </source>
</evidence>
<dbReference type="InterPro" id="IPR036397">
    <property type="entry name" value="RNaseH_sf"/>
</dbReference>
<feature type="domain" description="Transposase Tc1-like" evidence="2">
    <location>
        <begin position="70"/>
        <end position="139"/>
    </location>
</feature>
<dbReference type="SUPFAM" id="SSF46689">
    <property type="entry name" value="Homeodomain-like"/>
    <property type="match status" value="1"/>
</dbReference>
<dbReference type="GO" id="GO:0003677">
    <property type="term" value="F:DNA binding"/>
    <property type="evidence" value="ECO:0007669"/>
    <property type="project" value="InterPro"/>
</dbReference>
<comment type="subcellular location">
    <subcellularLocation>
        <location evidence="1">Nucleus</location>
    </subcellularLocation>
</comment>
<name>A0AAV2N8Y5_9HYME</name>
<keyword evidence="4" id="KW-1185">Reference proteome</keyword>
<proteinExistence type="predicted"/>
<dbReference type="Pfam" id="PF01498">
    <property type="entry name" value="HTH_Tnp_Tc3_2"/>
    <property type="match status" value="1"/>
</dbReference>
<gene>
    <name evidence="3" type="ORF">LPLAT_LOCUS2718</name>
</gene>
<dbReference type="InterPro" id="IPR036388">
    <property type="entry name" value="WH-like_DNA-bd_sf"/>
</dbReference>
<dbReference type="InterPro" id="IPR002492">
    <property type="entry name" value="Transposase_Tc1-like"/>
</dbReference>
<evidence type="ECO:0000313" key="3">
    <source>
        <dbReference type="EMBL" id="CAL1676574.1"/>
    </source>
</evidence>
<sequence>MSPHTVIQLRKVVVKLSREGKTSREISALLSIGKTTVNNIINKFKTTGSVADRPRSGRPRKTTARVDKLIRRKSVVDVRKTAGMIAQELRDENFADVSRITVSRRLRDIGLFGRIGVKKPFISKKNRRARLQFAENHKDWTVQDWKKVLFSDESKFKLFGSDGKQYVRRPVGTRYDSKYQIPTVKHGGGGVMVWGAFSYEGVCPLVEIEGVMDRFVYKDILDKQMLPYAKDNMPHGWIFQQDRDPKHASKIVS</sequence>
<dbReference type="PANTHER" id="PTHR23022:SF134">
    <property type="entry name" value="TRANSPOSABLE ELEMENT TC1 TRANSPOSASE"/>
    <property type="match status" value="1"/>
</dbReference>
<organism evidence="3 4">
    <name type="scientific">Lasius platythorax</name>
    <dbReference type="NCBI Taxonomy" id="488582"/>
    <lineage>
        <taxon>Eukaryota</taxon>
        <taxon>Metazoa</taxon>
        <taxon>Ecdysozoa</taxon>
        <taxon>Arthropoda</taxon>
        <taxon>Hexapoda</taxon>
        <taxon>Insecta</taxon>
        <taxon>Pterygota</taxon>
        <taxon>Neoptera</taxon>
        <taxon>Endopterygota</taxon>
        <taxon>Hymenoptera</taxon>
        <taxon>Apocrita</taxon>
        <taxon>Aculeata</taxon>
        <taxon>Formicoidea</taxon>
        <taxon>Formicidae</taxon>
        <taxon>Formicinae</taxon>
        <taxon>Lasius</taxon>
        <taxon>Lasius</taxon>
    </lineage>
</organism>
<dbReference type="InterPro" id="IPR052338">
    <property type="entry name" value="Transposase_5"/>
</dbReference>
<dbReference type="EMBL" id="OZ034834">
    <property type="protein sequence ID" value="CAL1676574.1"/>
    <property type="molecule type" value="Genomic_DNA"/>
</dbReference>
<accession>A0AAV2N8Y5</accession>
<dbReference type="Gene3D" id="3.30.420.10">
    <property type="entry name" value="Ribonuclease H-like superfamily/Ribonuclease H"/>
    <property type="match status" value="1"/>
</dbReference>
<dbReference type="Pfam" id="PF13551">
    <property type="entry name" value="HTH_29"/>
    <property type="match status" value="1"/>
</dbReference>
<dbReference type="Proteomes" id="UP001497644">
    <property type="component" value="Chromosome 11"/>
</dbReference>
<evidence type="ECO:0000259" key="2">
    <source>
        <dbReference type="Pfam" id="PF01498"/>
    </source>
</evidence>
<reference evidence="3" key="1">
    <citation type="submission" date="2024-04" db="EMBL/GenBank/DDBJ databases">
        <authorList>
            <consortium name="Molecular Ecology Group"/>
        </authorList>
    </citation>
    <scope>NUCLEOTIDE SEQUENCE</scope>
</reference>
<evidence type="ECO:0000313" key="4">
    <source>
        <dbReference type="Proteomes" id="UP001497644"/>
    </source>
</evidence>
<dbReference type="GO" id="GO:0006313">
    <property type="term" value="P:DNA transposition"/>
    <property type="evidence" value="ECO:0007669"/>
    <property type="project" value="InterPro"/>
</dbReference>
<dbReference type="GO" id="GO:0015074">
    <property type="term" value="P:DNA integration"/>
    <property type="evidence" value="ECO:0007669"/>
    <property type="project" value="InterPro"/>
</dbReference>
<dbReference type="InterPro" id="IPR009057">
    <property type="entry name" value="Homeodomain-like_sf"/>
</dbReference>
<protein>
    <recommendedName>
        <fullName evidence="2">Transposase Tc1-like domain-containing protein</fullName>
    </recommendedName>
</protein>